<dbReference type="InterPro" id="IPR047057">
    <property type="entry name" value="MerR_fam"/>
</dbReference>
<dbReference type="InterPro" id="IPR000551">
    <property type="entry name" value="MerR-type_HTH_dom"/>
</dbReference>
<protein>
    <submittedName>
        <fullName evidence="5">Transcriptional regulator</fullName>
    </submittedName>
</protein>
<sequence>MELMTRGELSKRTGISTAAIRYYEGHDILPLPKRSSNGYRLYTEDALLKIEFVKEAKSLGYSLKEIKEILDMLSREVNPDTLRKIVQHKLEEIEEKIQSFRFMQSLLSNLLETSDQDIQDYLKSFRKTK</sequence>
<dbReference type="PANTHER" id="PTHR30204">
    <property type="entry name" value="REDOX-CYCLING DRUG-SENSING TRANSCRIPTIONAL ACTIVATOR SOXR"/>
    <property type="match status" value="1"/>
</dbReference>
<feature type="domain" description="HTH merR-type" evidence="4">
    <location>
        <begin position="3"/>
        <end position="72"/>
    </location>
</feature>
<evidence type="ECO:0000256" key="1">
    <source>
        <dbReference type="ARBA" id="ARBA00023015"/>
    </source>
</evidence>
<dbReference type="OrthoDB" id="9791488at2"/>
<dbReference type="Gene3D" id="1.10.1660.10">
    <property type="match status" value="1"/>
</dbReference>
<dbReference type="eggNOG" id="COG0789">
    <property type="taxonomic scope" value="Bacteria"/>
</dbReference>
<gene>
    <name evidence="5" type="ORF">BA70_04900</name>
</gene>
<dbReference type="Proteomes" id="UP000028091">
    <property type="component" value="Unassembled WGS sequence"/>
</dbReference>
<evidence type="ECO:0000313" key="6">
    <source>
        <dbReference type="Proteomes" id="UP000028091"/>
    </source>
</evidence>
<dbReference type="GO" id="GO:0003700">
    <property type="term" value="F:DNA-binding transcription factor activity"/>
    <property type="evidence" value="ECO:0007669"/>
    <property type="project" value="InterPro"/>
</dbReference>
<keyword evidence="1" id="KW-0805">Transcription regulation</keyword>
<accession>A0A081L9P7</accession>
<evidence type="ECO:0000313" key="5">
    <source>
        <dbReference type="EMBL" id="KEP25973.1"/>
    </source>
</evidence>
<dbReference type="InterPro" id="IPR009061">
    <property type="entry name" value="DNA-bd_dom_put_sf"/>
</dbReference>
<evidence type="ECO:0000256" key="3">
    <source>
        <dbReference type="ARBA" id="ARBA00023163"/>
    </source>
</evidence>
<dbReference type="PROSITE" id="PS00552">
    <property type="entry name" value="HTH_MERR_1"/>
    <property type="match status" value="1"/>
</dbReference>
<organism evidence="5 6">
    <name type="scientific">Bacillus zhangzhouensis</name>
    <dbReference type="NCBI Taxonomy" id="1178540"/>
    <lineage>
        <taxon>Bacteria</taxon>
        <taxon>Bacillati</taxon>
        <taxon>Bacillota</taxon>
        <taxon>Bacilli</taxon>
        <taxon>Bacillales</taxon>
        <taxon>Bacillaceae</taxon>
        <taxon>Bacillus</taxon>
    </lineage>
</organism>
<evidence type="ECO:0000256" key="2">
    <source>
        <dbReference type="ARBA" id="ARBA00023125"/>
    </source>
</evidence>
<dbReference type="AlphaFoldDB" id="A0A081L9P7"/>
<keyword evidence="3" id="KW-0804">Transcription</keyword>
<keyword evidence="6" id="KW-1185">Reference proteome</keyword>
<dbReference type="Pfam" id="PF13411">
    <property type="entry name" value="MerR_1"/>
    <property type="match status" value="1"/>
</dbReference>
<reference evidence="5 6" key="1">
    <citation type="submission" date="2012-09" db="EMBL/GenBank/DDBJ databases">
        <title>Genome Sequence of Bacillus sp. DW5-4.</title>
        <authorList>
            <person name="Lai Q."/>
            <person name="Liu Y."/>
            <person name="Shao Z."/>
        </authorList>
    </citation>
    <scope>NUCLEOTIDE SEQUENCE [LARGE SCALE GENOMIC DNA]</scope>
    <source>
        <strain evidence="5 6">DW5-4</strain>
    </source>
</reference>
<comment type="caution">
    <text evidence="5">The sequence shown here is derived from an EMBL/GenBank/DDBJ whole genome shotgun (WGS) entry which is preliminary data.</text>
</comment>
<dbReference type="SMART" id="SM00422">
    <property type="entry name" value="HTH_MERR"/>
    <property type="match status" value="1"/>
</dbReference>
<dbReference type="GO" id="GO:0003677">
    <property type="term" value="F:DNA binding"/>
    <property type="evidence" value="ECO:0007669"/>
    <property type="project" value="UniProtKB-KW"/>
</dbReference>
<dbReference type="PRINTS" id="PR00040">
    <property type="entry name" value="HTHMERR"/>
</dbReference>
<keyword evidence="2" id="KW-0238">DNA-binding</keyword>
<dbReference type="PANTHER" id="PTHR30204:SF94">
    <property type="entry name" value="HEAVY METAL-DEPENDENT TRANSCRIPTIONAL REGULATOR HI_0293-RELATED"/>
    <property type="match status" value="1"/>
</dbReference>
<dbReference type="EMBL" id="JOTP01000014">
    <property type="protein sequence ID" value="KEP25973.1"/>
    <property type="molecule type" value="Genomic_DNA"/>
</dbReference>
<dbReference type="SUPFAM" id="SSF46955">
    <property type="entry name" value="Putative DNA-binding domain"/>
    <property type="match status" value="1"/>
</dbReference>
<dbReference type="RefSeq" id="WP_034322799.1">
    <property type="nucleotide sequence ID" value="NZ_JOTP01000014.1"/>
</dbReference>
<name>A0A081L9P7_9BACI</name>
<dbReference type="PROSITE" id="PS50937">
    <property type="entry name" value="HTH_MERR_2"/>
    <property type="match status" value="1"/>
</dbReference>
<evidence type="ECO:0000259" key="4">
    <source>
        <dbReference type="PROSITE" id="PS50937"/>
    </source>
</evidence>
<proteinExistence type="predicted"/>